<dbReference type="Proteomes" id="UP000076738">
    <property type="component" value="Unassembled WGS sequence"/>
</dbReference>
<feature type="compositionally biased region" description="Polar residues" evidence="1">
    <location>
        <begin position="347"/>
        <end position="363"/>
    </location>
</feature>
<dbReference type="STRING" id="1330018.A0A167KT84"/>
<dbReference type="AlphaFoldDB" id="A0A167KT84"/>
<accession>A0A167KT84</accession>
<name>A0A167KT84_CALVF</name>
<feature type="compositionally biased region" description="Pro residues" evidence="1">
    <location>
        <begin position="378"/>
        <end position="395"/>
    </location>
</feature>
<evidence type="ECO:0000256" key="1">
    <source>
        <dbReference type="SAM" id="MobiDB-lite"/>
    </source>
</evidence>
<keyword evidence="3" id="KW-1185">Reference proteome</keyword>
<feature type="compositionally biased region" description="Pro residues" evidence="1">
    <location>
        <begin position="121"/>
        <end position="131"/>
    </location>
</feature>
<reference evidence="2 3" key="1">
    <citation type="journal article" date="2016" name="Mol. Biol. Evol.">
        <title>Comparative Genomics of Early-Diverging Mushroom-Forming Fungi Provides Insights into the Origins of Lignocellulose Decay Capabilities.</title>
        <authorList>
            <person name="Nagy L.G."/>
            <person name="Riley R."/>
            <person name="Tritt A."/>
            <person name="Adam C."/>
            <person name="Daum C."/>
            <person name="Floudas D."/>
            <person name="Sun H."/>
            <person name="Yadav J.S."/>
            <person name="Pangilinan J."/>
            <person name="Larsson K.H."/>
            <person name="Matsuura K."/>
            <person name="Barry K."/>
            <person name="Labutti K."/>
            <person name="Kuo R."/>
            <person name="Ohm R.A."/>
            <person name="Bhattacharya S.S."/>
            <person name="Shirouzu T."/>
            <person name="Yoshinaga Y."/>
            <person name="Martin F.M."/>
            <person name="Grigoriev I.V."/>
            <person name="Hibbett D.S."/>
        </authorList>
    </citation>
    <scope>NUCLEOTIDE SEQUENCE [LARGE SCALE GENOMIC DNA]</scope>
    <source>
        <strain evidence="2 3">TUFC12733</strain>
    </source>
</reference>
<sequence>MDRRPSRRPTRARGLPPQAAAPPPQSSPPPSTQIDRSSARSPPAGSGRGMGNPTSLAPSASRPVDIRDLNWPRPPNSNQSIYWDNQTVTSTDLYGRRTQSQAFEPAQGSPTIPQPSRAPTTPIPTQSPRPPSSSMDPSYFDPRRGHVPQPVSGYNDIFRLSNRVGPLSPGDPPSSPGFYSPDRRAIAYGSTQQRSPTQQEVVSAYRPEDARGRNPSTPSARPDPARTRNPSTPTDRPGPARPRAPSTPSDSRSPVGSPGPSPDRVTVYGSTQGSMGEGAFENMAGYAPEPSSSYNRIFDGRSSPAFDDDSRPGSVAPSSPSLSVPSVTSYPGSSLPPYPFTLLHGSPPSNSGANASVQSSSGSALMPGRYPSGRAQPSIPPSVPPPAPAQPPVLPMHPRIAGLRASGTLSHLGNLPVFDFYDEEDLDPDQEGIPRIMYDRTEDLRYAERRYRHGPPE</sequence>
<feature type="compositionally biased region" description="Pro residues" evidence="1">
    <location>
        <begin position="19"/>
        <end position="31"/>
    </location>
</feature>
<feature type="compositionally biased region" description="Low complexity" evidence="1">
    <location>
        <begin position="248"/>
        <end position="265"/>
    </location>
</feature>
<organism evidence="2 3">
    <name type="scientific">Calocera viscosa (strain TUFC12733)</name>
    <dbReference type="NCBI Taxonomy" id="1330018"/>
    <lineage>
        <taxon>Eukaryota</taxon>
        <taxon>Fungi</taxon>
        <taxon>Dikarya</taxon>
        <taxon>Basidiomycota</taxon>
        <taxon>Agaricomycotina</taxon>
        <taxon>Dacrymycetes</taxon>
        <taxon>Dacrymycetales</taxon>
        <taxon>Dacrymycetaceae</taxon>
        <taxon>Calocera</taxon>
    </lineage>
</organism>
<evidence type="ECO:0000313" key="3">
    <source>
        <dbReference type="Proteomes" id="UP000076738"/>
    </source>
</evidence>
<gene>
    <name evidence="2" type="ORF">CALVIDRAFT_565097</name>
</gene>
<feature type="compositionally biased region" description="Polar residues" evidence="1">
    <location>
        <begin position="189"/>
        <end position="201"/>
    </location>
</feature>
<feature type="compositionally biased region" description="Low complexity" evidence="1">
    <location>
        <begin position="312"/>
        <end position="331"/>
    </location>
</feature>
<protein>
    <submittedName>
        <fullName evidence="2">Uncharacterized protein</fullName>
    </submittedName>
</protein>
<evidence type="ECO:0000313" key="2">
    <source>
        <dbReference type="EMBL" id="KZO94977.1"/>
    </source>
</evidence>
<feature type="region of interest" description="Disordered" evidence="1">
    <location>
        <begin position="1"/>
        <end position="398"/>
    </location>
</feature>
<feature type="compositionally biased region" description="Polar residues" evidence="1">
    <location>
        <begin position="76"/>
        <end position="102"/>
    </location>
</feature>
<feature type="compositionally biased region" description="Basic residues" evidence="1">
    <location>
        <begin position="1"/>
        <end position="11"/>
    </location>
</feature>
<proteinExistence type="predicted"/>
<dbReference type="EMBL" id="KV417291">
    <property type="protein sequence ID" value="KZO94977.1"/>
    <property type="molecule type" value="Genomic_DNA"/>
</dbReference>